<keyword evidence="1" id="KW-0732">Signal</keyword>
<reference evidence="2 3" key="1">
    <citation type="submission" date="2022-12" db="EMBL/GenBank/DDBJ databases">
        <title>Chitinophagaceae gen. sp. nov., a new member of the family Chitinophagaceae, isolated from soil in a chemical factory.</title>
        <authorList>
            <person name="Ke Z."/>
        </authorList>
    </citation>
    <scope>NUCLEOTIDE SEQUENCE [LARGE SCALE GENOMIC DNA]</scope>
    <source>
        <strain evidence="2 3">LY-5</strain>
    </source>
</reference>
<name>A0ABT4UPQ5_9BACT</name>
<accession>A0ABT4UPQ5</accession>
<evidence type="ECO:0000256" key="1">
    <source>
        <dbReference type="SAM" id="SignalP"/>
    </source>
</evidence>
<feature type="signal peptide" evidence="1">
    <location>
        <begin position="1"/>
        <end position="19"/>
    </location>
</feature>
<feature type="chain" id="PRO_5045603893" description="Porin" evidence="1">
    <location>
        <begin position="20"/>
        <end position="405"/>
    </location>
</feature>
<evidence type="ECO:0000313" key="2">
    <source>
        <dbReference type="EMBL" id="MDA3616190.1"/>
    </source>
</evidence>
<dbReference type="EMBL" id="JAQGEF010000024">
    <property type="protein sequence ID" value="MDA3616190.1"/>
    <property type="molecule type" value="Genomic_DNA"/>
</dbReference>
<keyword evidence="3" id="KW-1185">Reference proteome</keyword>
<evidence type="ECO:0000313" key="3">
    <source>
        <dbReference type="Proteomes" id="UP001210231"/>
    </source>
</evidence>
<dbReference type="Proteomes" id="UP001210231">
    <property type="component" value="Unassembled WGS sequence"/>
</dbReference>
<evidence type="ECO:0008006" key="4">
    <source>
        <dbReference type="Google" id="ProtNLM"/>
    </source>
</evidence>
<organism evidence="2 3">
    <name type="scientific">Polluticaenibacter yanchengensis</name>
    <dbReference type="NCBI Taxonomy" id="3014562"/>
    <lineage>
        <taxon>Bacteria</taxon>
        <taxon>Pseudomonadati</taxon>
        <taxon>Bacteroidota</taxon>
        <taxon>Chitinophagia</taxon>
        <taxon>Chitinophagales</taxon>
        <taxon>Chitinophagaceae</taxon>
        <taxon>Polluticaenibacter</taxon>
    </lineage>
</organism>
<gene>
    <name evidence="2" type="ORF">O3P16_15340</name>
</gene>
<dbReference type="InterPro" id="IPR023614">
    <property type="entry name" value="Porin_dom_sf"/>
</dbReference>
<dbReference type="Gene3D" id="2.40.160.10">
    <property type="entry name" value="Porin"/>
    <property type="match status" value="1"/>
</dbReference>
<sequence length="405" mass="43880">MKYKFLLFAFLCSAVISKAQVLTAEDSLSAGLIARDQVTVLSGYGEAYYSNDLKRKTSEASLKRIVLFIGHKFSNNISLFTEIEVEDGITAGDGTSKGSVGMEQAFLKFNVTPNNYFVAGLFIPRIGIINENHLPPTFNGVERPWVEQLIIPSTWREIGIGFYGSTKNIPGLNYSVGVTNGMNSANFSTGTGIANGIQSGSKTTGRGIGINASLLYYFNNFRAQVSGYMAGSTGAEKRVADSLGLESGPLANPVMLGEANIQYHKKGITVKALATGIKISNAADINSAYANNAASMLYGTYIEGGYDLLYKKHKGEKSLTIFSRYEHLNTSAKIPKNGIQDPANRMHFILAGITYKPVRGVAIKMDYTHKITGDPNLALIVTPYPQLVPYFKSSGFVNLGVAYNF</sequence>
<dbReference type="RefSeq" id="WP_407032520.1">
    <property type="nucleotide sequence ID" value="NZ_JAQGEF010000024.1"/>
</dbReference>
<protein>
    <recommendedName>
        <fullName evidence="4">Porin</fullName>
    </recommendedName>
</protein>
<proteinExistence type="predicted"/>
<comment type="caution">
    <text evidence="2">The sequence shown here is derived from an EMBL/GenBank/DDBJ whole genome shotgun (WGS) entry which is preliminary data.</text>
</comment>
<dbReference type="SUPFAM" id="SSF56935">
    <property type="entry name" value="Porins"/>
    <property type="match status" value="1"/>
</dbReference>